<evidence type="ECO:0000313" key="2">
    <source>
        <dbReference type="EMBL" id="RMJ18915.1"/>
    </source>
</evidence>
<dbReference type="EMBL" id="NKUJ01000013">
    <property type="protein sequence ID" value="RMJ18915.1"/>
    <property type="molecule type" value="Genomic_DNA"/>
</dbReference>
<dbReference type="PANTHER" id="PTHR37490">
    <property type="entry name" value="EXPRESSED PROTEIN"/>
    <property type="match status" value="1"/>
</dbReference>
<sequence length="326" mass="37960">MAGRWTPRQRSHRNNVVGFFVILFLILFYFRDDLLPPSSNSRSHAYDTSTTLRLGDNDVEMVVASMKHENVSWLDHYLPEWKKNIYVVDDNRAKLTVPMNKGREAMVFLTYIIDRYDSLPGNIIFHHAERFQWHNDNPDYDALPLLQKFRFDNLKKVGYANLRCVWVLGCPAEIKPIQDEAPSKEGEPVHARHVYKAAFQELFPSLEVPEEVGVTCCSQFAVRREAIRKRPRAEYVRFREWLIVSPLGDDLSGRVLEYSWHVIFGQKSVHCPNAAECYCQNYGMCDMTCEADKCDGQYVLPPFSTLPKDWPRLGWKGEDRHWTGQP</sequence>
<dbReference type="InterPro" id="IPR021838">
    <property type="entry name" value="DUF3431"/>
</dbReference>
<keyword evidence="1" id="KW-0812">Transmembrane</keyword>
<organism evidence="2 3">
    <name type="scientific">Fusarium kuroshium</name>
    <dbReference type="NCBI Taxonomy" id="2010991"/>
    <lineage>
        <taxon>Eukaryota</taxon>
        <taxon>Fungi</taxon>
        <taxon>Dikarya</taxon>
        <taxon>Ascomycota</taxon>
        <taxon>Pezizomycotina</taxon>
        <taxon>Sordariomycetes</taxon>
        <taxon>Hypocreomycetidae</taxon>
        <taxon>Hypocreales</taxon>
        <taxon>Nectriaceae</taxon>
        <taxon>Fusarium</taxon>
        <taxon>Fusarium solani species complex</taxon>
    </lineage>
</organism>
<accession>A0A3M2SNQ3</accession>
<keyword evidence="3" id="KW-1185">Reference proteome</keyword>
<dbReference type="Pfam" id="PF11913">
    <property type="entry name" value="DUF3431"/>
    <property type="match status" value="1"/>
</dbReference>
<dbReference type="AlphaFoldDB" id="A0A3M2SNQ3"/>
<protein>
    <submittedName>
        <fullName evidence="2">Uncharacterized protein</fullName>
    </submittedName>
</protein>
<keyword evidence="1" id="KW-0472">Membrane</keyword>
<dbReference type="PANTHER" id="PTHR37490:SF3">
    <property type="entry name" value="DUF3431 DOMAIN CONTAINING PROTEIN"/>
    <property type="match status" value="1"/>
</dbReference>
<proteinExistence type="predicted"/>
<evidence type="ECO:0000256" key="1">
    <source>
        <dbReference type="SAM" id="Phobius"/>
    </source>
</evidence>
<keyword evidence="1" id="KW-1133">Transmembrane helix</keyword>
<feature type="transmembrane region" description="Helical" evidence="1">
    <location>
        <begin position="12"/>
        <end position="30"/>
    </location>
</feature>
<gene>
    <name evidence="2" type="ORF">CDV36_001392</name>
</gene>
<dbReference type="Proteomes" id="UP000277212">
    <property type="component" value="Unassembled WGS sequence"/>
</dbReference>
<dbReference type="OrthoDB" id="426718at2759"/>
<reference evidence="2 3" key="1">
    <citation type="submission" date="2017-06" db="EMBL/GenBank/DDBJ databases">
        <title>Comparative genomic analysis of Ambrosia Fusariam Clade fungi.</title>
        <authorList>
            <person name="Stajich J.E."/>
            <person name="Carrillo J."/>
            <person name="Kijimoto T."/>
            <person name="Eskalen A."/>
            <person name="O'Donnell K."/>
            <person name="Kasson M."/>
        </authorList>
    </citation>
    <scope>NUCLEOTIDE SEQUENCE [LARGE SCALE GENOMIC DNA]</scope>
    <source>
        <strain evidence="2">UCR3666</strain>
    </source>
</reference>
<evidence type="ECO:0000313" key="3">
    <source>
        <dbReference type="Proteomes" id="UP000277212"/>
    </source>
</evidence>
<name>A0A3M2SNQ3_9HYPO</name>
<comment type="caution">
    <text evidence="2">The sequence shown here is derived from an EMBL/GenBank/DDBJ whole genome shotgun (WGS) entry which is preliminary data.</text>
</comment>